<organism evidence="5 6">
    <name type="scientific">Macrostomum lignano</name>
    <dbReference type="NCBI Taxonomy" id="282301"/>
    <lineage>
        <taxon>Eukaryota</taxon>
        <taxon>Metazoa</taxon>
        <taxon>Spiralia</taxon>
        <taxon>Lophotrochozoa</taxon>
        <taxon>Platyhelminthes</taxon>
        <taxon>Rhabditophora</taxon>
        <taxon>Macrostomorpha</taxon>
        <taxon>Macrostomida</taxon>
        <taxon>Macrostomidae</taxon>
        <taxon>Macrostomum</taxon>
    </lineage>
</organism>
<evidence type="ECO:0000256" key="2">
    <source>
        <dbReference type="SAM" id="MobiDB-lite"/>
    </source>
</evidence>
<dbReference type="InterPro" id="IPR001107">
    <property type="entry name" value="Band_7"/>
</dbReference>
<feature type="domain" description="Band 7" evidence="4">
    <location>
        <begin position="198"/>
        <end position="354"/>
    </location>
</feature>
<dbReference type="InterPro" id="IPR036013">
    <property type="entry name" value="Band_7/SPFH_dom_sf"/>
</dbReference>
<dbReference type="InterPro" id="IPR043202">
    <property type="entry name" value="Band-7_stomatin-like"/>
</dbReference>
<dbReference type="AlphaFoldDB" id="A0A1I8FQK8"/>
<dbReference type="WBParaSite" id="maker-unitig_43304-snap-gene-0.1-mRNA-1">
    <property type="protein sequence ID" value="maker-unitig_43304-snap-gene-0.1-mRNA-1"/>
    <property type="gene ID" value="maker-unitig_43304-snap-gene-0.1"/>
</dbReference>
<dbReference type="Proteomes" id="UP000095280">
    <property type="component" value="Unplaced"/>
</dbReference>
<feature type="region of interest" description="Disordered" evidence="2">
    <location>
        <begin position="98"/>
        <end position="120"/>
    </location>
</feature>
<feature type="region of interest" description="Disordered" evidence="2">
    <location>
        <begin position="422"/>
        <end position="447"/>
    </location>
</feature>
<keyword evidence="3" id="KW-0812">Transmembrane</keyword>
<dbReference type="PANTHER" id="PTHR10264">
    <property type="entry name" value="BAND 7 PROTEIN-RELATED"/>
    <property type="match status" value="1"/>
</dbReference>
<proteinExistence type="inferred from homology"/>
<feature type="compositionally biased region" description="Low complexity" evidence="2">
    <location>
        <begin position="98"/>
        <end position="112"/>
    </location>
</feature>
<evidence type="ECO:0000256" key="3">
    <source>
        <dbReference type="SAM" id="Phobius"/>
    </source>
</evidence>
<name>A0A1I8FQK8_9PLAT</name>
<feature type="transmembrane region" description="Helical" evidence="3">
    <location>
        <begin position="178"/>
        <end position="204"/>
    </location>
</feature>
<dbReference type="InterPro" id="IPR001972">
    <property type="entry name" value="Stomatin_HflK_fam"/>
</dbReference>
<dbReference type="Pfam" id="PF01145">
    <property type="entry name" value="Band_7"/>
    <property type="match status" value="1"/>
</dbReference>
<dbReference type="PRINTS" id="PR00721">
    <property type="entry name" value="STOMATIN"/>
</dbReference>
<reference evidence="6" key="1">
    <citation type="submission" date="2016-11" db="UniProtKB">
        <authorList>
            <consortium name="WormBaseParasite"/>
        </authorList>
    </citation>
    <scope>IDENTIFICATION</scope>
</reference>
<keyword evidence="5" id="KW-1185">Reference proteome</keyword>
<evidence type="ECO:0000259" key="4">
    <source>
        <dbReference type="SMART" id="SM00244"/>
    </source>
</evidence>
<protein>
    <submittedName>
        <fullName evidence="6">PHB domain-containing protein</fullName>
    </submittedName>
</protein>
<evidence type="ECO:0000313" key="5">
    <source>
        <dbReference type="Proteomes" id="UP000095280"/>
    </source>
</evidence>
<dbReference type="SUPFAM" id="SSF117892">
    <property type="entry name" value="Band 7/SPFH domain"/>
    <property type="match status" value="1"/>
</dbReference>
<keyword evidence="3" id="KW-0472">Membrane</keyword>
<evidence type="ECO:0000313" key="6">
    <source>
        <dbReference type="WBParaSite" id="maker-unitig_43304-snap-gene-0.1-mRNA-1"/>
    </source>
</evidence>
<accession>A0A1I8FQK8</accession>
<dbReference type="Gene3D" id="6.10.250.2090">
    <property type="match status" value="1"/>
</dbReference>
<dbReference type="SMART" id="SM00244">
    <property type="entry name" value="PHB"/>
    <property type="match status" value="1"/>
</dbReference>
<keyword evidence="3" id="KW-1133">Transmembrane helix</keyword>
<comment type="similarity">
    <text evidence="1">Belongs to the band 7/mec-2 family.</text>
</comment>
<evidence type="ECO:0000256" key="1">
    <source>
        <dbReference type="ARBA" id="ARBA00008164"/>
    </source>
</evidence>
<dbReference type="PANTHER" id="PTHR10264:SF19">
    <property type="entry name" value="AT06885P-RELATED"/>
    <property type="match status" value="1"/>
</dbReference>
<dbReference type="Gene3D" id="3.30.479.30">
    <property type="entry name" value="Band 7 domain"/>
    <property type="match status" value="1"/>
</dbReference>
<sequence>HPTRLLVTFLDSDAKGRRGLLKAFANSSCRKLRLRQCGHSWPRYSLVMRAQTGDQVTYAEDFIYDSFLLSDIKPLLIWKQRGMTADDVAACLLPLGAASSRSSSSSFSRRTAAPPPRAPRMTKERMAMKVAVRSRSPAKRLQRSFSLVPERLAVGGKGGGSGGGLFRKSASRMQLCEAVLQVLIVGLVVATFPFSLLLCLKVVAQYERAVIFRLGRIRSSEASGPGMIFLLPGIRLSMKLVDLRTMTFDVPTQEVLTKDSVTVAVEAVDLRPVMSVVNVEDCSRSTKLLAQTTLRQRPWHGQSSTSCGRPDESTLLMQRLLDPPPTHGASKVERVEIKDVRLPTQLQRAMAAEAEAAREARAKVIAAEGEQKASKALKAAAIELSECGVALQLRYLQTLCSISAEKNSTIIFRCPSRCCRCSRPSSSSRRRSPPMILTPRHRLPVPG</sequence>
<dbReference type="GO" id="GO:0005886">
    <property type="term" value="C:plasma membrane"/>
    <property type="evidence" value="ECO:0007669"/>
    <property type="project" value="InterPro"/>
</dbReference>